<sequence>MTTRISKQQLLDELKNAGVEIATNASSARLRELYETAVSANAGKDGTARLLLNKTDVISYAQLKEVLIKEFGRAINRGEIYKIMANYKWNKKEVENIVSRCSDIDEFELIGFIIDGMQDNSPESYLLINSWGTIKANAHMIDNGSCFRCWQMGHDHRSCTNPKKLLLPRKKEVAAVNADEANATDDAYGNFIKTFNNVNSQRQFSLASYGGLYRIPWRKEYFTTLDLRNGFFHVKMAPDSVKYTSFETPYAAVRPLELEVWYSNDYDACAAAVENRSEHKKYELVAALDCEEIDFYVQVAQNRDENIIELKKKLENESVKGFELRDGINNTIHSTSKEAPSNLLFSVIQRGEVVDELKEFLEEKVDAKREFE</sequence>
<dbReference type="AlphaFoldDB" id="A0A0L0C9Y1"/>
<dbReference type="Proteomes" id="UP000037069">
    <property type="component" value="Unassembled WGS sequence"/>
</dbReference>
<keyword evidence="2" id="KW-1185">Reference proteome</keyword>
<dbReference type="SUPFAM" id="SSF56672">
    <property type="entry name" value="DNA/RNA polymerases"/>
    <property type="match status" value="1"/>
</dbReference>
<organism evidence="1 2">
    <name type="scientific">Lucilia cuprina</name>
    <name type="common">Green bottle fly</name>
    <name type="synonym">Australian sheep blowfly</name>
    <dbReference type="NCBI Taxonomy" id="7375"/>
    <lineage>
        <taxon>Eukaryota</taxon>
        <taxon>Metazoa</taxon>
        <taxon>Ecdysozoa</taxon>
        <taxon>Arthropoda</taxon>
        <taxon>Hexapoda</taxon>
        <taxon>Insecta</taxon>
        <taxon>Pterygota</taxon>
        <taxon>Neoptera</taxon>
        <taxon>Endopterygota</taxon>
        <taxon>Diptera</taxon>
        <taxon>Brachycera</taxon>
        <taxon>Muscomorpha</taxon>
        <taxon>Oestroidea</taxon>
        <taxon>Calliphoridae</taxon>
        <taxon>Luciliinae</taxon>
        <taxon>Lucilia</taxon>
    </lineage>
</organism>
<comment type="caution">
    <text evidence="1">The sequence shown here is derived from an EMBL/GenBank/DDBJ whole genome shotgun (WGS) entry which is preliminary data.</text>
</comment>
<dbReference type="InterPro" id="IPR043502">
    <property type="entry name" value="DNA/RNA_pol_sf"/>
</dbReference>
<accession>A0A0L0C9Y1</accession>
<dbReference type="EMBL" id="JRES01000807">
    <property type="protein sequence ID" value="KNC28254.1"/>
    <property type="molecule type" value="Genomic_DNA"/>
</dbReference>
<gene>
    <name evidence="1" type="ORF">FF38_05193</name>
</gene>
<name>A0A0L0C9Y1_LUCCU</name>
<evidence type="ECO:0000313" key="2">
    <source>
        <dbReference type="Proteomes" id="UP000037069"/>
    </source>
</evidence>
<proteinExistence type="predicted"/>
<evidence type="ECO:0000313" key="1">
    <source>
        <dbReference type="EMBL" id="KNC28254.1"/>
    </source>
</evidence>
<dbReference type="GO" id="GO:0071897">
    <property type="term" value="P:DNA biosynthetic process"/>
    <property type="evidence" value="ECO:0007669"/>
    <property type="project" value="UniProtKB-ARBA"/>
</dbReference>
<reference evidence="1 2" key="1">
    <citation type="journal article" date="2015" name="Nat. Commun.">
        <title>Lucilia cuprina genome unlocks parasitic fly biology to underpin future interventions.</title>
        <authorList>
            <person name="Anstead C.A."/>
            <person name="Korhonen P.K."/>
            <person name="Young N.D."/>
            <person name="Hall R.S."/>
            <person name="Jex A.R."/>
            <person name="Murali S.C."/>
            <person name="Hughes D.S."/>
            <person name="Lee S.F."/>
            <person name="Perry T."/>
            <person name="Stroehlein A.J."/>
            <person name="Ansell B.R."/>
            <person name="Breugelmans B."/>
            <person name="Hofmann A."/>
            <person name="Qu J."/>
            <person name="Dugan S."/>
            <person name="Lee S.L."/>
            <person name="Chao H."/>
            <person name="Dinh H."/>
            <person name="Han Y."/>
            <person name="Doddapaneni H.V."/>
            <person name="Worley K.C."/>
            <person name="Muzny D.M."/>
            <person name="Ioannidis P."/>
            <person name="Waterhouse R.M."/>
            <person name="Zdobnov E.M."/>
            <person name="James P.J."/>
            <person name="Bagnall N.H."/>
            <person name="Kotze A.C."/>
            <person name="Gibbs R.A."/>
            <person name="Richards S."/>
            <person name="Batterham P."/>
            <person name="Gasser R.B."/>
        </authorList>
    </citation>
    <scope>NUCLEOTIDE SEQUENCE [LARGE SCALE GENOMIC DNA]</scope>
    <source>
        <strain evidence="1 2">LS</strain>
        <tissue evidence="1">Full body</tissue>
    </source>
</reference>
<protein>
    <submittedName>
        <fullName evidence="1">Uncharacterized protein</fullName>
    </submittedName>
</protein>